<evidence type="ECO:0000256" key="7">
    <source>
        <dbReference type="ARBA" id="ARBA00023004"/>
    </source>
</evidence>
<sequence>MGRRRQRLPRDPVQGQVTGLSHEGRGIVHVDGKTVFVHGGLPGEQVWFRYTRRHRRFDEAVVTAVDVAAEGRVPPPCEAYAVCGGCSLQHMAGERQVALKQSVLLELFERFGEVTPEEVLPPLSDAQLGYRRKARLAVRWVAGKGRVLVGFRERGKPYVADMLRCEVLDQRVGLRLGELSDLIGSLSIPDRIAQIEVAIGDDAVALVFRNLEVLGEDDLARLAQWGEERGIQIYQQPGDETTVQPVWPSNPQLSYSVDGLTLDFLPTDFTQVNAGLNRKMVALAMELLQPGPDHRVLDLFCGLGNFSLPLARRAAEVVGVEGESGLVQRARDNALANGLDNVEFHVANLAEPVDHLPWAARRFDQVLLDPPRSGAAEVLPQVASLKPGRVLYVSCNPATLARDAGTLVHQHGYRLRKAGIMDMFPHTAHVESIALFELKGR</sequence>
<dbReference type="PANTHER" id="PTHR11061">
    <property type="entry name" value="RNA M5U METHYLTRANSFERASE"/>
    <property type="match status" value="1"/>
</dbReference>
<dbReference type="NCBIfam" id="TIGR00479">
    <property type="entry name" value="rumA"/>
    <property type="match status" value="1"/>
</dbReference>
<dbReference type="Pfam" id="PF05958">
    <property type="entry name" value="tRNA_U5-meth_tr"/>
    <property type="match status" value="1"/>
</dbReference>
<dbReference type="SUPFAM" id="SSF53335">
    <property type="entry name" value="S-adenosyl-L-methionine-dependent methyltransferases"/>
    <property type="match status" value="1"/>
</dbReference>
<dbReference type="CDD" id="cd02440">
    <property type="entry name" value="AdoMet_MTases"/>
    <property type="match status" value="1"/>
</dbReference>
<comment type="caution">
    <text evidence="15">The sequence shown here is derived from an EMBL/GenBank/DDBJ whole genome shotgun (WGS) entry which is preliminary data.</text>
</comment>
<proteinExistence type="inferred from homology"/>
<evidence type="ECO:0000256" key="11">
    <source>
        <dbReference type="HAMAP-Rule" id="MF_01010"/>
    </source>
</evidence>
<keyword evidence="8 11" id="KW-0411">Iron-sulfur</keyword>
<organism evidence="15 16">
    <name type="scientific">Natronocella acetinitrilica</name>
    <dbReference type="NCBI Taxonomy" id="414046"/>
    <lineage>
        <taxon>Bacteria</taxon>
        <taxon>Pseudomonadati</taxon>
        <taxon>Pseudomonadota</taxon>
        <taxon>Gammaproteobacteria</taxon>
        <taxon>Chromatiales</taxon>
        <taxon>Ectothiorhodospiraceae</taxon>
        <taxon>Natronocella</taxon>
    </lineage>
</organism>
<dbReference type="PROSITE" id="PS01231">
    <property type="entry name" value="TRMA_2"/>
    <property type="match status" value="1"/>
</dbReference>
<evidence type="ECO:0000256" key="4">
    <source>
        <dbReference type="ARBA" id="ARBA00022679"/>
    </source>
</evidence>
<feature type="binding site" evidence="11">
    <location>
        <position position="86"/>
    </location>
    <ligand>
        <name>[4Fe-4S] cluster</name>
        <dbReference type="ChEBI" id="CHEBI:49883"/>
    </ligand>
</feature>
<dbReference type="Pfam" id="PF01938">
    <property type="entry name" value="TRAM"/>
    <property type="match status" value="1"/>
</dbReference>
<feature type="binding site" evidence="11 12">
    <location>
        <position position="369"/>
    </location>
    <ligand>
        <name>S-adenosyl-L-methionine</name>
        <dbReference type="ChEBI" id="CHEBI:59789"/>
    </ligand>
</feature>
<evidence type="ECO:0000256" key="12">
    <source>
        <dbReference type="PROSITE-ProRule" id="PRU01024"/>
    </source>
</evidence>
<evidence type="ECO:0000256" key="3">
    <source>
        <dbReference type="ARBA" id="ARBA00022603"/>
    </source>
</evidence>
<accession>A0AAE3G597</accession>
<name>A0AAE3G597_9GAMM</name>
<feature type="binding site" evidence="11 12">
    <location>
        <position position="321"/>
    </location>
    <ligand>
        <name>S-adenosyl-L-methionine</name>
        <dbReference type="ChEBI" id="CHEBI:59789"/>
    </ligand>
</feature>
<evidence type="ECO:0000256" key="9">
    <source>
        <dbReference type="ARBA" id="ARBA00052756"/>
    </source>
</evidence>
<dbReference type="Gene3D" id="2.40.50.1070">
    <property type="match status" value="1"/>
</dbReference>
<protein>
    <recommendedName>
        <fullName evidence="11">23S rRNA (uracil(1939)-C(5))-methyltransferase RlmD</fullName>
        <ecNumber evidence="11">2.1.1.190</ecNumber>
    </recommendedName>
    <alternativeName>
        <fullName evidence="11">23S rRNA(m5U1939)-methyltransferase</fullName>
    </alternativeName>
</protein>
<evidence type="ECO:0000256" key="6">
    <source>
        <dbReference type="ARBA" id="ARBA00022723"/>
    </source>
</evidence>
<dbReference type="InterPro" id="IPR030391">
    <property type="entry name" value="MeTrfase_TrmA_CS"/>
</dbReference>
<gene>
    <name evidence="11" type="primary">rlmD</name>
    <name evidence="15" type="ORF">J2T57_003049</name>
</gene>
<keyword evidence="2 11" id="KW-0698">rRNA processing</keyword>
<dbReference type="GO" id="GO:0005506">
    <property type="term" value="F:iron ion binding"/>
    <property type="evidence" value="ECO:0007669"/>
    <property type="project" value="UniProtKB-UniRule"/>
</dbReference>
<keyword evidence="6 11" id="KW-0479">Metal-binding</keyword>
<evidence type="ECO:0000256" key="2">
    <source>
        <dbReference type="ARBA" id="ARBA00022552"/>
    </source>
</evidence>
<feature type="binding site" evidence="11">
    <location>
        <position position="165"/>
    </location>
    <ligand>
        <name>[4Fe-4S] cluster</name>
        <dbReference type="ChEBI" id="CHEBI:49883"/>
    </ligand>
</feature>
<keyword evidence="1 11" id="KW-0004">4Fe-4S</keyword>
<dbReference type="PANTHER" id="PTHR11061:SF49">
    <property type="entry name" value="23S RRNA (URACIL(1939)-C(5))-METHYLTRANSFERASE RLMD"/>
    <property type="match status" value="1"/>
</dbReference>
<keyword evidence="4 11" id="KW-0808">Transferase</keyword>
<dbReference type="InterPro" id="IPR030390">
    <property type="entry name" value="MeTrfase_TrmA_AS"/>
</dbReference>
<dbReference type="EC" id="2.1.1.190" evidence="11"/>
<dbReference type="InterPro" id="IPR029063">
    <property type="entry name" value="SAM-dependent_MTases_sf"/>
</dbReference>
<feature type="domain" description="TRAM" evidence="14">
    <location>
        <begin position="17"/>
        <end position="46"/>
    </location>
</feature>
<dbReference type="AlphaFoldDB" id="A0AAE3G597"/>
<dbReference type="FunFam" id="3.40.50.150:FF:000009">
    <property type="entry name" value="23S rRNA (Uracil(1939)-C(5))-methyltransferase RlmD"/>
    <property type="match status" value="1"/>
</dbReference>
<evidence type="ECO:0000313" key="16">
    <source>
        <dbReference type="Proteomes" id="UP001205843"/>
    </source>
</evidence>
<dbReference type="GO" id="GO:0070041">
    <property type="term" value="F:rRNA (uridine-C5-)-methyltransferase activity"/>
    <property type="evidence" value="ECO:0007669"/>
    <property type="project" value="UniProtKB-UniRule"/>
</dbReference>
<dbReference type="GO" id="GO:0051539">
    <property type="term" value="F:4 iron, 4 sulfur cluster binding"/>
    <property type="evidence" value="ECO:0007669"/>
    <property type="project" value="UniProtKB-KW"/>
</dbReference>
<evidence type="ECO:0000256" key="1">
    <source>
        <dbReference type="ARBA" id="ARBA00022485"/>
    </source>
</evidence>
<dbReference type="Gene3D" id="3.40.50.150">
    <property type="entry name" value="Vaccinia Virus protein VP39"/>
    <property type="match status" value="1"/>
</dbReference>
<feature type="binding site" evidence="11">
    <location>
        <position position="348"/>
    </location>
    <ligand>
        <name>S-adenosyl-L-methionine</name>
        <dbReference type="ChEBI" id="CHEBI:59789"/>
    </ligand>
</feature>
<feature type="binding site" evidence="11 12">
    <location>
        <position position="271"/>
    </location>
    <ligand>
        <name>S-adenosyl-L-methionine</name>
        <dbReference type="ChEBI" id="CHEBI:59789"/>
    </ligand>
</feature>
<dbReference type="InterPro" id="IPR012340">
    <property type="entry name" value="NA-bd_OB-fold"/>
</dbReference>
<dbReference type="Proteomes" id="UP001205843">
    <property type="component" value="Unassembled WGS sequence"/>
</dbReference>
<comment type="function">
    <text evidence="10 11">Catalyzes the formation of 5-methyl-uridine at position 1939 (m5U1939) in 23S rRNA.</text>
</comment>
<evidence type="ECO:0000256" key="8">
    <source>
        <dbReference type="ARBA" id="ARBA00023014"/>
    </source>
</evidence>
<keyword evidence="3 11" id="KW-0489">Methyltransferase</keyword>
<dbReference type="GO" id="GO:0003723">
    <property type="term" value="F:RNA binding"/>
    <property type="evidence" value="ECO:0007669"/>
    <property type="project" value="InterPro"/>
</dbReference>
<comment type="similarity">
    <text evidence="11">Belongs to the class I-like SAM-binding methyltransferase superfamily. RNA M5U methyltransferase family. RlmD subfamily.</text>
</comment>
<comment type="catalytic activity">
    <reaction evidence="9 11">
        <text>uridine(1939) in 23S rRNA + S-adenosyl-L-methionine = 5-methyluridine(1939) in 23S rRNA + S-adenosyl-L-homocysteine + H(+)</text>
        <dbReference type="Rhea" id="RHEA:42908"/>
        <dbReference type="Rhea" id="RHEA-COMP:10278"/>
        <dbReference type="Rhea" id="RHEA-COMP:10279"/>
        <dbReference type="ChEBI" id="CHEBI:15378"/>
        <dbReference type="ChEBI" id="CHEBI:57856"/>
        <dbReference type="ChEBI" id="CHEBI:59789"/>
        <dbReference type="ChEBI" id="CHEBI:65315"/>
        <dbReference type="ChEBI" id="CHEBI:74447"/>
        <dbReference type="EC" id="2.1.1.190"/>
    </reaction>
</comment>
<evidence type="ECO:0000256" key="13">
    <source>
        <dbReference type="PROSITE-ProRule" id="PRU10015"/>
    </source>
</evidence>
<dbReference type="RefSeq" id="WP_253480091.1">
    <property type="nucleotide sequence ID" value="NZ_JALJXV010000007.1"/>
</dbReference>
<feature type="binding site" evidence="11">
    <location>
        <position position="77"/>
    </location>
    <ligand>
        <name>[4Fe-4S] cluster</name>
        <dbReference type="ChEBI" id="CHEBI:49883"/>
    </ligand>
</feature>
<feature type="active site" evidence="13">
    <location>
        <position position="395"/>
    </location>
</feature>
<dbReference type="SUPFAM" id="SSF50249">
    <property type="entry name" value="Nucleic acid-binding proteins"/>
    <property type="match status" value="1"/>
</dbReference>
<evidence type="ECO:0000313" key="15">
    <source>
        <dbReference type="EMBL" id="MCP1675894.1"/>
    </source>
</evidence>
<feature type="binding site" evidence="11">
    <location>
        <position position="83"/>
    </location>
    <ligand>
        <name>[4Fe-4S] cluster</name>
        <dbReference type="ChEBI" id="CHEBI:49883"/>
    </ligand>
</feature>
<evidence type="ECO:0000256" key="5">
    <source>
        <dbReference type="ARBA" id="ARBA00022691"/>
    </source>
</evidence>
<keyword evidence="7 11" id="KW-0408">Iron</keyword>
<feature type="binding site" evidence="11 12">
    <location>
        <position position="300"/>
    </location>
    <ligand>
        <name>S-adenosyl-L-methionine</name>
        <dbReference type="ChEBI" id="CHEBI:59789"/>
    </ligand>
</feature>
<dbReference type="GO" id="GO:0070475">
    <property type="term" value="P:rRNA base methylation"/>
    <property type="evidence" value="ECO:0007669"/>
    <property type="project" value="TreeGrafter"/>
</dbReference>
<dbReference type="PROSITE" id="PS51687">
    <property type="entry name" value="SAM_MT_RNA_M5U"/>
    <property type="match status" value="1"/>
</dbReference>
<reference evidence="15" key="1">
    <citation type="submission" date="2022-03" db="EMBL/GenBank/DDBJ databases">
        <title>Genomic Encyclopedia of Type Strains, Phase III (KMG-III): the genomes of soil and plant-associated and newly described type strains.</title>
        <authorList>
            <person name="Whitman W."/>
        </authorList>
    </citation>
    <scope>NUCLEOTIDE SEQUENCE</scope>
    <source>
        <strain evidence="15">ANL 6-2</strain>
    </source>
</reference>
<dbReference type="HAMAP" id="MF_01010">
    <property type="entry name" value="23SrRNA_methyltr_RlmD"/>
    <property type="match status" value="1"/>
</dbReference>
<dbReference type="PROSITE" id="PS01230">
    <property type="entry name" value="TRMA_1"/>
    <property type="match status" value="1"/>
</dbReference>
<dbReference type="InterPro" id="IPR001566">
    <property type="entry name" value="23S_rRNA_MeTrfase_RlmD"/>
</dbReference>
<keyword evidence="16" id="KW-1185">Reference proteome</keyword>
<feature type="active site" description="Nucleophile" evidence="11 12">
    <location>
        <position position="395"/>
    </location>
</feature>
<dbReference type="EMBL" id="JALJXV010000007">
    <property type="protein sequence ID" value="MCP1675894.1"/>
    <property type="molecule type" value="Genomic_DNA"/>
</dbReference>
<evidence type="ECO:0000256" key="10">
    <source>
        <dbReference type="ARBA" id="ARBA00059995"/>
    </source>
</evidence>
<dbReference type="InterPro" id="IPR010280">
    <property type="entry name" value="U5_MeTrfase_fam"/>
</dbReference>
<evidence type="ECO:0000259" key="14">
    <source>
        <dbReference type="Pfam" id="PF01938"/>
    </source>
</evidence>
<dbReference type="Gene3D" id="2.40.50.140">
    <property type="entry name" value="Nucleic acid-binding proteins"/>
    <property type="match status" value="1"/>
</dbReference>
<dbReference type="InterPro" id="IPR002792">
    <property type="entry name" value="TRAM_dom"/>
</dbReference>
<keyword evidence="5 11" id="KW-0949">S-adenosyl-L-methionine</keyword>
<dbReference type="NCBIfam" id="NF009639">
    <property type="entry name" value="PRK13168.1"/>
    <property type="match status" value="1"/>
</dbReference>
<feature type="binding site" evidence="11">
    <location>
        <position position="305"/>
    </location>
    <ligand>
        <name>S-adenosyl-L-methionine</name>
        <dbReference type="ChEBI" id="CHEBI:59789"/>
    </ligand>
</feature>